<evidence type="ECO:0000256" key="1">
    <source>
        <dbReference type="ARBA" id="ARBA00001933"/>
    </source>
</evidence>
<dbReference type="GO" id="GO:0046513">
    <property type="term" value="P:ceramide biosynthetic process"/>
    <property type="evidence" value="ECO:0007669"/>
    <property type="project" value="TreeGrafter"/>
</dbReference>
<evidence type="ECO:0000256" key="8">
    <source>
        <dbReference type="RuleBase" id="RU003693"/>
    </source>
</evidence>
<evidence type="ECO:0000313" key="12">
    <source>
        <dbReference type="Proteomes" id="UP000218231"/>
    </source>
</evidence>
<keyword evidence="6" id="KW-0012">Acyltransferase</keyword>
<dbReference type="Pfam" id="PF00155">
    <property type="entry name" value="Aminotran_1_2"/>
    <property type="match status" value="1"/>
</dbReference>
<dbReference type="OrthoDB" id="65434at2759"/>
<dbReference type="Proteomes" id="UP000218231">
    <property type="component" value="Unassembled WGS sequence"/>
</dbReference>
<dbReference type="STRING" id="2018661.A0A2A2KWE5"/>
<dbReference type="InterPro" id="IPR004839">
    <property type="entry name" value="Aminotransferase_I/II_large"/>
</dbReference>
<dbReference type="GO" id="GO:0017059">
    <property type="term" value="C:serine palmitoyltransferase complex"/>
    <property type="evidence" value="ECO:0007669"/>
    <property type="project" value="TreeGrafter"/>
</dbReference>
<dbReference type="AlphaFoldDB" id="A0A2A2KWE5"/>
<protein>
    <recommendedName>
        <fullName evidence="3">serine C-palmitoyltransferase</fullName>
        <ecNumber evidence="3">2.3.1.50</ecNumber>
    </recommendedName>
</protein>
<dbReference type="CDD" id="cd06454">
    <property type="entry name" value="KBL_like"/>
    <property type="match status" value="1"/>
</dbReference>
<dbReference type="GO" id="GO:0046512">
    <property type="term" value="P:sphingosine biosynthetic process"/>
    <property type="evidence" value="ECO:0007669"/>
    <property type="project" value="TreeGrafter"/>
</dbReference>
<reference evidence="11 12" key="1">
    <citation type="journal article" date="2017" name="Curr. Biol.">
        <title>Genome architecture and evolution of a unichromosomal asexual nematode.</title>
        <authorList>
            <person name="Fradin H."/>
            <person name="Zegar C."/>
            <person name="Gutwein M."/>
            <person name="Lucas J."/>
            <person name="Kovtun M."/>
            <person name="Corcoran D."/>
            <person name="Baugh L.R."/>
            <person name="Kiontke K."/>
            <person name="Gunsalus K."/>
            <person name="Fitch D.H."/>
            <person name="Piano F."/>
        </authorList>
    </citation>
    <scope>NUCLEOTIDE SEQUENCE [LARGE SCALE GENOMIC DNA]</scope>
    <source>
        <strain evidence="11">PF1309</strain>
    </source>
</reference>
<organism evidence="11 12">
    <name type="scientific">Diploscapter pachys</name>
    <dbReference type="NCBI Taxonomy" id="2018661"/>
    <lineage>
        <taxon>Eukaryota</taxon>
        <taxon>Metazoa</taxon>
        <taxon>Ecdysozoa</taxon>
        <taxon>Nematoda</taxon>
        <taxon>Chromadorea</taxon>
        <taxon>Rhabditida</taxon>
        <taxon>Rhabditina</taxon>
        <taxon>Rhabditomorpha</taxon>
        <taxon>Rhabditoidea</taxon>
        <taxon>Rhabditidae</taxon>
        <taxon>Diploscapter</taxon>
    </lineage>
</organism>
<dbReference type="EC" id="2.3.1.50" evidence="3"/>
<dbReference type="GO" id="GO:0030170">
    <property type="term" value="F:pyridoxal phosphate binding"/>
    <property type="evidence" value="ECO:0007669"/>
    <property type="project" value="InterPro"/>
</dbReference>
<dbReference type="GO" id="GO:0016020">
    <property type="term" value="C:membrane"/>
    <property type="evidence" value="ECO:0007669"/>
    <property type="project" value="GOC"/>
</dbReference>
<comment type="catalytic activity">
    <reaction evidence="7">
        <text>L-serine + hexadecanoyl-CoA + H(+) = 3-oxosphinganine + CO2 + CoA</text>
        <dbReference type="Rhea" id="RHEA:14761"/>
        <dbReference type="ChEBI" id="CHEBI:15378"/>
        <dbReference type="ChEBI" id="CHEBI:16526"/>
        <dbReference type="ChEBI" id="CHEBI:33384"/>
        <dbReference type="ChEBI" id="CHEBI:57287"/>
        <dbReference type="ChEBI" id="CHEBI:57379"/>
        <dbReference type="ChEBI" id="CHEBI:58299"/>
        <dbReference type="EC" id="2.3.1.50"/>
    </reaction>
</comment>
<evidence type="ECO:0000256" key="9">
    <source>
        <dbReference type="SAM" id="MobiDB-lite"/>
    </source>
</evidence>
<dbReference type="InterPro" id="IPR050087">
    <property type="entry name" value="AON_synthase_class-II"/>
</dbReference>
<comment type="cofactor">
    <cofactor evidence="1 8">
        <name>pyridoxal 5'-phosphate</name>
        <dbReference type="ChEBI" id="CHEBI:597326"/>
    </cofactor>
</comment>
<dbReference type="PANTHER" id="PTHR13693:SF3">
    <property type="entry name" value="LD36009P"/>
    <property type="match status" value="1"/>
</dbReference>
<sequence>MEGGLETELSLLASPAERRTAFRIFHRLPFRLETRKSPSKPLTDELCNEEEHNKTAETADDEKFEADDDDESRNDQRKEEAQINGQLVERTDILECAWHRRQEEADDAELQAALESEEEQERKVALGTGSASASQADLGEKIDIYGNVSKRAPNDFEHISTFTLLSVYFSWMMLLLFAYLREILKRIGIEDDKSNKERSELKDFTPLFSDFESLYQRNCYIRVRDVFERPIASVPGATVDIIDRISYDGNWTYVHPGSKTNVINIGSYNYLGFAQSSGPCANAAAESIDREGVAMCTTVHERGRSVSQHRLEKLVAEFLGVEDAICFSMGFATNSMNAPCLVDKHSLIISDQFNHASLILGCRLSGASTKVFKHNDMKSLEKILRDAIAYGNPKTHRPYKKILIIVEGIYSMEGSICNLPGIIALKKKYKAYLYLDEAHSIGAMGKSGRGVVEYWGCNPKDVDILMGTFTKSFGSSGGYIAGSKHVINHLRVSSPTGYYSSPMSPPIAQQIYTSMSIIMGRDGTTDGANRIERLARNSRYFRLKLKQMGFIVYGSDDSPVVPMITYFPAMCGYYGRQMLARGIAVVVVSFPATDMTEGRVRFCISAAHTKDMLDTILHELDVVGANMNSKFSKRAHLYKDMKIEW</sequence>
<dbReference type="GO" id="GO:0004758">
    <property type="term" value="F:serine C-palmitoyltransferase activity"/>
    <property type="evidence" value="ECO:0007669"/>
    <property type="project" value="UniProtKB-EC"/>
</dbReference>
<dbReference type="InterPro" id="IPR001917">
    <property type="entry name" value="Aminotrans_II_pyridoxalP_BS"/>
</dbReference>
<evidence type="ECO:0000259" key="10">
    <source>
        <dbReference type="Pfam" id="PF00155"/>
    </source>
</evidence>
<gene>
    <name evidence="11" type="ORF">WR25_17651</name>
</gene>
<comment type="similarity">
    <text evidence="2 8">Belongs to the class-II pyridoxal-phosphate-dependent aminotransferase family.</text>
</comment>
<evidence type="ECO:0000256" key="3">
    <source>
        <dbReference type="ARBA" id="ARBA00013220"/>
    </source>
</evidence>
<keyword evidence="12" id="KW-1185">Reference proteome</keyword>
<dbReference type="Gene3D" id="3.90.1150.10">
    <property type="entry name" value="Aspartate Aminotransferase, domain 1"/>
    <property type="match status" value="1"/>
</dbReference>
<evidence type="ECO:0000313" key="11">
    <source>
        <dbReference type="EMBL" id="PAV78248.1"/>
    </source>
</evidence>
<feature type="region of interest" description="Disordered" evidence="9">
    <location>
        <begin position="36"/>
        <end position="84"/>
    </location>
</feature>
<dbReference type="Gene3D" id="3.40.640.10">
    <property type="entry name" value="Type I PLP-dependent aspartate aminotransferase-like (Major domain)"/>
    <property type="match status" value="1"/>
</dbReference>
<dbReference type="InterPro" id="IPR015421">
    <property type="entry name" value="PyrdxlP-dep_Trfase_major"/>
</dbReference>
<evidence type="ECO:0000256" key="7">
    <source>
        <dbReference type="ARBA" id="ARBA00048528"/>
    </source>
</evidence>
<dbReference type="PROSITE" id="PS00599">
    <property type="entry name" value="AA_TRANSFER_CLASS_2"/>
    <property type="match status" value="1"/>
</dbReference>
<dbReference type="SUPFAM" id="SSF53383">
    <property type="entry name" value="PLP-dependent transferases"/>
    <property type="match status" value="1"/>
</dbReference>
<name>A0A2A2KWE5_9BILA</name>
<dbReference type="EMBL" id="LIAE01007591">
    <property type="protein sequence ID" value="PAV78248.1"/>
    <property type="molecule type" value="Genomic_DNA"/>
</dbReference>
<evidence type="ECO:0000256" key="5">
    <source>
        <dbReference type="ARBA" id="ARBA00022898"/>
    </source>
</evidence>
<proteinExistence type="inferred from homology"/>
<dbReference type="EMBL" id="LIAE01007591">
    <property type="protein sequence ID" value="PAV78247.1"/>
    <property type="molecule type" value="Genomic_DNA"/>
</dbReference>
<dbReference type="PANTHER" id="PTHR13693">
    <property type="entry name" value="CLASS II AMINOTRANSFERASE/8-AMINO-7-OXONONANOATE SYNTHASE"/>
    <property type="match status" value="1"/>
</dbReference>
<evidence type="ECO:0000256" key="4">
    <source>
        <dbReference type="ARBA" id="ARBA00022679"/>
    </source>
</evidence>
<feature type="domain" description="Aminotransferase class I/classII large" evidence="10">
    <location>
        <begin position="261"/>
        <end position="619"/>
    </location>
</feature>
<keyword evidence="4" id="KW-0808">Transferase</keyword>
<dbReference type="InterPro" id="IPR015424">
    <property type="entry name" value="PyrdxlP-dep_Trfase"/>
</dbReference>
<feature type="compositionally biased region" description="Acidic residues" evidence="9">
    <location>
        <begin position="58"/>
        <end position="72"/>
    </location>
</feature>
<comment type="caution">
    <text evidence="11">The sequence shown here is derived from an EMBL/GenBank/DDBJ whole genome shotgun (WGS) entry which is preliminary data.</text>
</comment>
<evidence type="ECO:0000256" key="6">
    <source>
        <dbReference type="ARBA" id="ARBA00023315"/>
    </source>
</evidence>
<keyword evidence="5 8" id="KW-0663">Pyridoxal phosphate</keyword>
<evidence type="ECO:0000256" key="2">
    <source>
        <dbReference type="ARBA" id="ARBA00008392"/>
    </source>
</evidence>
<accession>A0A2A2KWE5</accession>
<dbReference type="InterPro" id="IPR015422">
    <property type="entry name" value="PyrdxlP-dep_Trfase_small"/>
</dbReference>